<evidence type="ECO:0000259" key="9">
    <source>
        <dbReference type="PROSITE" id="PS50240"/>
    </source>
</evidence>
<dbReference type="PRINTS" id="PR00722">
    <property type="entry name" value="CHYMOTRYPSIN"/>
</dbReference>
<evidence type="ECO:0000313" key="10">
    <source>
        <dbReference type="EMBL" id="ALC46027.1"/>
    </source>
</evidence>
<feature type="chain" id="PRO_5005793558" description="Phenoloxidase-activating factor 2" evidence="8">
    <location>
        <begin position="18"/>
        <end position="427"/>
    </location>
</feature>
<protein>
    <recommendedName>
        <fullName evidence="5">Phenoloxidase-activating factor 2</fullName>
    </recommendedName>
    <alternativeName>
        <fullName evidence="6">Prophenoloxidase-activating factor II</fullName>
    </alternativeName>
</protein>
<dbReference type="FunFam" id="2.40.10.10:FF:000038">
    <property type="entry name" value="Serine protease"/>
    <property type="match status" value="1"/>
</dbReference>
<dbReference type="InterPro" id="IPR009003">
    <property type="entry name" value="Peptidase_S1_PA"/>
</dbReference>
<dbReference type="EMBL" id="CP012526">
    <property type="protein sequence ID" value="ALC46027.1"/>
    <property type="molecule type" value="Genomic_DNA"/>
</dbReference>
<dbReference type="InterPro" id="IPR043504">
    <property type="entry name" value="Peptidase_S1_PA_chymotrypsin"/>
</dbReference>
<dbReference type="InterPro" id="IPR001254">
    <property type="entry name" value="Trypsin_dom"/>
</dbReference>
<reference evidence="10 11" key="1">
    <citation type="submission" date="2015-08" db="EMBL/GenBank/DDBJ databases">
        <title>Ancestral chromatin configuration constrains chromatin evolution on differentiating sex chromosomes in Drosophila.</title>
        <authorList>
            <person name="Zhou Q."/>
            <person name="Bachtrog D."/>
        </authorList>
    </citation>
    <scope>NUCLEOTIDE SEQUENCE [LARGE SCALE GENOMIC DNA]</scope>
    <source>
        <tissue evidence="10">Whole larvae</tissue>
    </source>
</reference>
<keyword evidence="8" id="KW-0732">Signal</keyword>
<dbReference type="STRING" id="30019.A0A0M4EL97"/>
<dbReference type="CDD" id="cd00190">
    <property type="entry name" value="Tryp_SPc"/>
    <property type="match status" value="1"/>
</dbReference>
<dbReference type="Proteomes" id="UP000494163">
    <property type="component" value="Chromosome 3R"/>
</dbReference>
<evidence type="ECO:0000256" key="4">
    <source>
        <dbReference type="ARBA" id="ARBA00024195"/>
    </source>
</evidence>
<feature type="region of interest" description="Disordered" evidence="7">
    <location>
        <begin position="45"/>
        <end position="68"/>
    </location>
</feature>
<dbReference type="GO" id="GO:0006508">
    <property type="term" value="P:proteolysis"/>
    <property type="evidence" value="ECO:0007669"/>
    <property type="project" value="InterPro"/>
</dbReference>
<evidence type="ECO:0000313" key="11">
    <source>
        <dbReference type="Proteomes" id="UP000494163"/>
    </source>
</evidence>
<dbReference type="SUPFAM" id="SSF50494">
    <property type="entry name" value="Trypsin-like serine proteases"/>
    <property type="match status" value="1"/>
</dbReference>
<feature type="compositionally biased region" description="Low complexity" evidence="7">
    <location>
        <begin position="47"/>
        <end position="57"/>
    </location>
</feature>
<dbReference type="PANTHER" id="PTHR24256">
    <property type="entry name" value="TRYPTASE-RELATED"/>
    <property type="match status" value="1"/>
</dbReference>
<dbReference type="Pfam" id="PF00089">
    <property type="entry name" value="Trypsin"/>
    <property type="match status" value="1"/>
</dbReference>
<proteinExistence type="inferred from homology"/>
<dbReference type="Pfam" id="PF18322">
    <property type="entry name" value="CLIP_1"/>
    <property type="match status" value="1"/>
</dbReference>
<dbReference type="OrthoDB" id="6261922at2759"/>
<organism evidence="10 11">
    <name type="scientific">Drosophila busckii</name>
    <name type="common">Fruit fly</name>
    <dbReference type="NCBI Taxonomy" id="30019"/>
    <lineage>
        <taxon>Eukaryota</taxon>
        <taxon>Metazoa</taxon>
        <taxon>Ecdysozoa</taxon>
        <taxon>Arthropoda</taxon>
        <taxon>Hexapoda</taxon>
        <taxon>Insecta</taxon>
        <taxon>Pterygota</taxon>
        <taxon>Neoptera</taxon>
        <taxon>Endopterygota</taxon>
        <taxon>Diptera</taxon>
        <taxon>Brachycera</taxon>
        <taxon>Muscomorpha</taxon>
        <taxon>Ephydroidea</taxon>
        <taxon>Drosophilidae</taxon>
        <taxon>Drosophila</taxon>
    </lineage>
</organism>
<feature type="signal peptide" evidence="8">
    <location>
        <begin position="1"/>
        <end position="17"/>
    </location>
</feature>
<dbReference type="SMR" id="A0A0M4EL97"/>
<keyword evidence="2" id="KW-0964">Secreted</keyword>
<dbReference type="PROSITE" id="PS50240">
    <property type="entry name" value="TRYPSIN_DOM"/>
    <property type="match status" value="1"/>
</dbReference>
<keyword evidence="3" id="KW-1015">Disulfide bond</keyword>
<dbReference type="AlphaFoldDB" id="A0A0M4EL97"/>
<evidence type="ECO:0000256" key="5">
    <source>
        <dbReference type="ARBA" id="ARBA00068096"/>
    </source>
</evidence>
<dbReference type="InterPro" id="IPR001314">
    <property type="entry name" value="Peptidase_S1A"/>
</dbReference>
<sequence>MQQIIFVALLVVAAVGAAPQQQTSNVDRNIDSIFNTNPSIFEQTAGQQQQQQQQQSQTPTRRPGFSEIVTPEPNVTPINFESISGKSATCNCVPYYMCDPSTNSITEDGTFDGFGAIDIRFGNDDPICPSSVDVCCAGNRTRAETLTPTAPVRPRGCGIRNVGGLDFTLVGANNNEAGFGEFPWTIAMMHASNFSYFCGGSLIHPQVVLTAVHCVNTQQPGSFLLRAGEWDSQTEKERLPYQERTAQRIITHPQFNPRNVANDYALVIVDQPYLLDDHINVVCLPAQGATATPRTTCYSTGWGKDVFGANGKYSVIMKRVPLPVVEFTSCQSQLRRTRLGPKFGLDRSFMCAGGEVGVDTCSGDGGAPLACPIGAAADNRYQQSGIVAWGIGCNDAVPAAYANVALARNWIDQQMLANGFAIDSYTA</sequence>
<comment type="similarity">
    <text evidence="4">Belongs to the peptidase S1 family. CLIP subfamily.</text>
</comment>
<dbReference type="SMART" id="SM00020">
    <property type="entry name" value="Tryp_SPc"/>
    <property type="match status" value="1"/>
</dbReference>
<dbReference type="InterPro" id="IPR051487">
    <property type="entry name" value="Ser/Thr_Proteases_Immune/Dev"/>
</dbReference>
<accession>A0A0M4EL97</accession>
<gene>
    <name evidence="10" type="ORF">Dbus_chr3Rg777</name>
</gene>
<comment type="subcellular location">
    <subcellularLocation>
        <location evidence="1">Secreted</location>
    </subcellularLocation>
</comment>
<name>A0A0M4EL97_DROBS</name>
<evidence type="ECO:0000256" key="7">
    <source>
        <dbReference type="SAM" id="MobiDB-lite"/>
    </source>
</evidence>
<keyword evidence="11" id="KW-1185">Reference proteome</keyword>
<evidence type="ECO:0000256" key="1">
    <source>
        <dbReference type="ARBA" id="ARBA00004613"/>
    </source>
</evidence>
<evidence type="ECO:0000256" key="8">
    <source>
        <dbReference type="SAM" id="SignalP"/>
    </source>
</evidence>
<evidence type="ECO:0000256" key="6">
    <source>
        <dbReference type="ARBA" id="ARBA00076468"/>
    </source>
</evidence>
<dbReference type="GO" id="GO:0004252">
    <property type="term" value="F:serine-type endopeptidase activity"/>
    <property type="evidence" value="ECO:0007669"/>
    <property type="project" value="InterPro"/>
</dbReference>
<dbReference type="Gene3D" id="2.40.10.10">
    <property type="entry name" value="Trypsin-like serine proteases"/>
    <property type="match status" value="1"/>
</dbReference>
<dbReference type="GO" id="GO:0005576">
    <property type="term" value="C:extracellular region"/>
    <property type="evidence" value="ECO:0007669"/>
    <property type="project" value="UniProtKB-SubCell"/>
</dbReference>
<dbReference type="InterPro" id="IPR041515">
    <property type="entry name" value="PPAF-2-like_Clip"/>
</dbReference>
<evidence type="ECO:0000256" key="2">
    <source>
        <dbReference type="ARBA" id="ARBA00022525"/>
    </source>
</evidence>
<dbReference type="OMA" id="YMCDPST"/>
<feature type="domain" description="Peptidase S1" evidence="9">
    <location>
        <begin position="169"/>
        <end position="416"/>
    </location>
</feature>
<evidence type="ECO:0000256" key="3">
    <source>
        <dbReference type="ARBA" id="ARBA00023157"/>
    </source>
</evidence>